<evidence type="ECO:0000313" key="1">
    <source>
        <dbReference type="EMBL" id="MPN17403.1"/>
    </source>
</evidence>
<reference evidence="1" key="1">
    <citation type="submission" date="2019-08" db="EMBL/GenBank/DDBJ databases">
        <authorList>
            <person name="Kucharzyk K."/>
            <person name="Murdoch R.W."/>
            <person name="Higgins S."/>
            <person name="Loffler F."/>
        </authorList>
    </citation>
    <scope>NUCLEOTIDE SEQUENCE</scope>
</reference>
<sequence>MIERLIHHAEAAHPQQPHDFELGKPRAHGQRIDVIDSGGRAGTWDFRHGQSGAQTHGQNIQ</sequence>
<protein>
    <submittedName>
        <fullName evidence="1">Uncharacterized protein</fullName>
    </submittedName>
</protein>
<organism evidence="1">
    <name type="scientific">bioreactor metagenome</name>
    <dbReference type="NCBI Taxonomy" id="1076179"/>
    <lineage>
        <taxon>unclassified sequences</taxon>
        <taxon>metagenomes</taxon>
        <taxon>ecological metagenomes</taxon>
    </lineage>
</organism>
<dbReference type="EMBL" id="VSSQ01064519">
    <property type="protein sequence ID" value="MPN17403.1"/>
    <property type="molecule type" value="Genomic_DNA"/>
</dbReference>
<proteinExistence type="predicted"/>
<accession>A0A645FZQ6</accession>
<dbReference type="AlphaFoldDB" id="A0A645FZQ6"/>
<comment type="caution">
    <text evidence="1">The sequence shown here is derived from an EMBL/GenBank/DDBJ whole genome shotgun (WGS) entry which is preliminary data.</text>
</comment>
<gene>
    <name evidence="1" type="ORF">SDC9_164756</name>
</gene>
<name>A0A645FZQ6_9ZZZZ</name>